<keyword evidence="3" id="KW-1015">Disulfide bond</keyword>
<dbReference type="Proteomes" id="UP001327560">
    <property type="component" value="Chromosome 6"/>
</dbReference>
<dbReference type="EMBL" id="CP136895">
    <property type="protein sequence ID" value="WOL11942.1"/>
    <property type="molecule type" value="Genomic_DNA"/>
</dbReference>
<keyword evidence="7" id="KW-0812">Transmembrane</keyword>
<dbReference type="GO" id="GO:0003756">
    <property type="term" value="F:protein disulfide isomerase activity"/>
    <property type="evidence" value="ECO:0007669"/>
    <property type="project" value="TreeGrafter"/>
</dbReference>
<sequence length="443" mass="49936">MATTQRLLLLLLLLSLCASHSCVPVAAASADEFPRDGTVIELDDTTFDWGISAFDLILVDFYAPWCGHCQRLAPELDAAAPMLAQLQKPIMIAKINADKYRKLAEKYEIDGFPTMKLFMHGVPVDYTGPRKAELLVRFLKKFVAPDVSILETDSAIHNFVEMAGNDFPIFIGFGLNESIILDIAREFRKKAWFSVAKNFSEQMKAVYDFDKIPALVSLHPTYNERSVLYDPFEGQLLENFVRQNQLPLVVPIKFETLKMVNGDQRKVFLTIVEDELNERTLKLIKILRSAATANRHLIFGYVGRKQWGDFVDAFNVTKRSKLPKLLVWDGNEEYHVVVGSESLDDDDQESQISRFLEGYKEGRTMKLKMTSFSVFGYISSVTGIRTIYLVVILVAIVIAIIVISIRSADATPVRRTQGESEGGDAGVSQPKSSENYQPRDKED</sequence>
<proteinExistence type="inferred from homology"/>
<keyword evidence="4" id="KW-0676">Redox-active center</keyword>
<dbReference type="AlphaFoldDB" id="A0AAQ3KUG7"/>
<keyword evidence="11" id="KW-1185">Reference proteome</keyword>
<feature type="region of interest" description="Disordered" evidence="6">
    <location>
        <begin position="412"/>
        <end position="443"/>
    </location>
</feature>
<protein>
    <submittedName>
        <fullName evidence="10">Protein disulfide isomerase-like 5-2</fullName>
    </submittedName>
</protein>
<dbReference type="InterPro" id="IPR036249">
    <property type="entry name" value="Thioredoxin-like_sf"/>
</dbReference>
<evidence type="ECO:0000256" key="3">
    <source>
        <dbReference type="ARBA" id="ARBA00023157"/>
    </source>
</evidence>
<evidence type="ECO:0000256" key="1">
    <source>
        <dbReference type="ARBA" id="ARBA00006347"/>
    </source>
</evidence>
<dbReference type="PROSITE" id="PS51352">
    <property type="entry name" value="THIOREDOXIN_2"/>
    <property type="match status" value="1"/>
</dbReference>
<feature type="signal peptide" evidence="8">
    <location>
        <begin position="1"/>
        <end position="19"/>
    </location>
</feature>
<feature type="transmembrane region" description="Helical" evidence="7">
    <location>
        <begin position="387"/>
        <end position="405"/>
    </location>
</feature>
<dbReference type="PROSITE" id="PS00194">
    <property type="entry name" value="THIOREDOXIN_1"/>
    <property type="match status" value="1"/>
</dbReference>
<dbReference type="CDD" id="cd02961">
    <property type="entry name" value="PDI_a_family"/>
    <property type="match status" value="1"/>
</dbReference>
<dbReference type="GO" id="GO:0006457">
    <property type="term" value="P:protein folding"/>
    <property type="evidence" value="ECO:0007669"/>
    <property type="project" value="TreeGrafter"/>
</dbReference>
<dbReference type="InterPro" id="IPR013766">
    <property type="entry name" value="Thioredoxin_domain"/>
</dbReference>
<gene>
    <name evidence="10" type="ORF">Cni_G20706</name>
</gene>
<keyword evidence="7" id="KW-0472">Membrane</keyword>
<evidence type="ECO:0000313" key="10">
    <source>
        <dbReference type="EMBL" id="WOL11942.1"/>
    </source>
</evidence>
<evidence type="ECO:0000259" key="9">
    <source>
        <dbReference type="PROSITE" id="PS51352"/>
    </source>
</evidence>
<keyword evidence="7" id="KW-1133">Transmembrane helix</keyword>
<evidence type="ECO:0000256" key="4">
    <source>
        <dbReference type="ARBA" id="ARBA00023284"/>
    </source>
</evidence>
<keyword evidence="10" id="KW-0413">Isomerase</keyword>
<keyword evidence="2 8" id="KW-0732">Signal</keyword>
<comment type="function">
    <text evidence="5">Acts as a protein-folding catalyst that interacts with nascent polypeptides to catalyze the formation, isomerization, and reduction or oxidation of disulfide bonds. May play a role in storage protein biogenesis.</text>
</comment>
<accession>A0AAQ3KUG7</accession>
<dbReference type="SUPFAM" id="SSF52833">
    <property type="entry name" value="Thioredoxin-like"/>
    <property type="match status" value="1"/>
</dbReference>
<dbReference type="PRINTS" id="PR00421">
    <property type="entry name" value="THIOREDOXIN"/>
</dbReference>
<dbReference type="Gene3D" id="3.40.30.10">
    <property type="entry name" value="Glutaredoxin"/>
    <property type="match status" value="2"/>
</dbReference>
<evidence type="ECO:0000256" key="6">
    <source>
        <dbReference type="SAM" id="MobiDB-lite"/>
    </source>
</evidence>
<dbReference type="PANTHER" id="PTHR18929">
    <property type="entry name" value="PROTEIN DISULFIDE ISOMERASE"/>
    <property type="match status" value="1"/>
</dbReference>
<evidence type="ECO:0000256" key="7">
    <source>
        <dbReference type="SAM" id="Phobius"/>
    </source>
</evidence>
<evidence type="ECO:0000256" key="2">
    <source>
        <dbReference type="ARBA" id="ARBA00022729"/>
    </source>
</evidence>
<dbReference type="Pfam" id="PF13848">
    <property type="entry name" value="Thioredoxin_6"/>
    <property type="match status" value="1"/>
</dbReference>
<organism evidence="10 11">
    <name type="scientific">Canna indica</name>
    <name type="common">Indian-shot</name>
    <dbReference type="NCBI Taxonomy" id="4628"/>
    <lineage>
        <taxon>Eukaryota</taxon>
        <taxon>Viridiplantae</taxon>
        <taxon>Streptophyta</taxon>
        <taxon>Embryophyta</taxon>
        <taxon>Tracheophyta</taxon>
        <taxon>Spermatophyta</taxon>
        <taxon>Magnoliopsida</taxon>
        <taxon>Liliopsida</taxon>
        <taxon>Zingiberales</taxon>
        <taxon>Cannaceae</taxon>
        <taxon>Canna</taxon>
    </lineage>
</organism>
<name>A0AAQ3KUG7_9LILI</name>
<feature type="domain" description="Thioredoxin" evidence="9">
    <location>
        <begin position="19"/>
        <end position="144"/>
    </location>
</feature>
<dbReference type="GO" id="GO:0034976">
    <property type="term" value="P:response to endoplasmic reticulum stress"/>
    <property type="evidence" value="ECO:0007669"/>
    <property type="project" value="TreeGrafter"/>
</dbReference>
<dbReference type="InterPro" id="IPR017937">
    <property type="entry name" value="Thioredoxin_CS"/>
</dbReference>
<evidence type="ECO:0000313" key="11">
    <source>
        <dbReference type="Proteomes" id="UP001327560"/>
    </source>
</evidence>
<dbReference type="PANTHER" id="PTHR18929:SF218">
    <property type="entry name" value="PROTEIN DISULFIDE-ISOMERASE 5-2"/>
    <property type="match status" value="1"/>
</dbReference>
<evidence type="ECO:0000256" key="5">
    <source>
        <dbReference type="ARBA" id="ARBA00060135"/>
    </source>
</evidence>
<dbReference type="Pfam" id="PF00085">
    <property type="entry name" value="Thioredoxin"/>
    <property type="match status" value="1"/>
</dbReference>
<evidence type="ECO:0000256" key="8">
    <source>
        <dbReference type="SAM" id="SignalP"/>
    </source>
</evidence>
<feature type="chain" id="PRO_5043016769" evidence="8">
    <location>
        <begin position="20"/>
        <end position="443"/>
    </location>
</feature>
<dbReference type="GO" id="GO:0005783">
    <property type="term" value="C:endoplasmic reticulum"/>
    <property type="evidence" value="ECO:0007669"/>
    <property type="project" value="TreeGrafter"/>
</dbReference>
<comment type="similarity">
    <text evidence="1">Belongs to the protein disulfide isomerase family.</text>
</comment>
<reference evidence="10 11" key="1">
    <citation type="submission" date="2023-10" db="EMBL/GenBank/DDBJ databases">
        <title>Chromosome-scale genome assembly provides insights into flower coloration mechanisms of Canna indica.</title>
        <authorList>
            <person name="Li C."/>
        </authorList>
    </citation>
    <scope>NUCLEOTIDE SEQUENCE [LARGE SCALE GENOMIC DNA]</scope>
    <source>
        <tissue evidence="10">Flower</tissue>
    </source>
</reference>
<dbReference type="FunFam" id="3.40.30.10:FF:000107">
    <property type="entry name" value="Protein disulfide-isomerase 5-2"/>
    <property type="match status" value="1"/>
</dbReference>